<evidence type="ECO:0000256" key="13">
    <source>
        <dbReference type="ARBA" id="ARBA00037917"/>
    </source>
</evidence>
<dbReference type="PANTHER" id="PTHR20858:SF17">
    <property type="entry name" value="HYDROXYMETHYLPYRIMIDINE_PHOSPHOMETHYLPYRIMIDINE KINASE THI20-RELATED"/>
    <property type="match status" value="1"/>
</dbReference>
<dbReference type="SUPFAM" id="SSF53613">
    <property type="entry name" value="Ribokinase-like"/>
    <property type="match status" value="1"/>
</dbReference>
<dbReference type="OrthoDB" id="9810880at2"/>
<evidence type="ECO:0000256" key="8">
    <source>
        <dbReference type="ARBA" id="ARBA00022679"/>
    </source>
</evidence>
<evidence type="ECO:0000256" key="3">
    <source>
        <dbReference type="ARBA" id="ARBA00004769"/>
    </source>
</evidence>
<dbReference type="FunFam" id="3.40.1190.20:FF:000003">
    <property type="entry name" value="Phosphomethylpyrimidine kinase ThiD"/>
    <property type="match status" value="1"/>
</dbReference>
<keyword evidence="10 17" id="KW-0418">Kinase</keyword>
<dbReference type="Proteomes" id="UP000244910">
    <property type="component" value="Chromosome"/>
</dbReference>
<comment type="pathway">
    <text evidence="3">Cofactor biosynthesis; thiamine diphosphate biosynthesis; 4-amino-2-methyl-5-diphosphomethylpyrimidine from 5-amino-1-(5-phospho-D-ribosyl)imidazole: step 3/3.</text>
</comment>
<dbReference type="InterPro" id="IPR029056">
    <property type="entry name" value="Ribokinase-like"/>
</dbReference>
<gene>
    <name evidence="17" type="ORF">B9W14_01905</name>
</gene>
<evidence type="ECO:0000256" key="5">
    <source>
        <dbReference type="ARBA" id="ARBA00012135"/>
    </source>
</evidence>
<comment type="pathway">
    <text evidence="13">Cofactor biosynthesis; thiamine diphosphate biosynthesis; 4-amino-2-methyl-5-diphosphomethylpyrimidine from 5-amino-1-(5-phospho-D-ribosyl)imidazole: step 2/3.</text>
</comment>
<keyword evidence="8" id="KW-0808">Transferase</keyword>
<name>A0A2U8DKQ9_9CLOT</name>
<organism evidence="17 18">
    <name type="scientific">Clostridium drakei</name>
    <dbReference type="NCBI Taxonomy" id="332101"/>
    <lineage>
        <taxon>Bacteria</taxon>
        <taxon>Bacillati</taxon>
        <taxon>Bacillota</taxon>
        <taxon>Clostridia</taxon>
        <taxon>Eubacteriales</taxon>
        <taxon>Clostridiaceae</taxon>
        <taxon>Clostridium</taxon>
    </lineage>
</organism>
<protein>
    <recommendedName>
        <fullName evidence="7">Hydroxymethylpyrimidine/phosphomethylpyrimidine kinase</fullName>
        <ecNumber evidence="5">2.7.1.49</ecNumber>
        <ecNumber evidence="6">2.7.4.7</ecNumber>
    </recommendedName>
    <alternativeName>
        <fullName evidence="14">Hydroxymethylpyrimidine kinase</fullName>
    </alternativeName>
    <alternativeName>
        <fullName evidence="15">Hydroxymethylpyrimidine phosphate kinase</fullName>
    </alternativeName>
</protein>
<dbReference type="GO" id="GO:0008972">
    <property type="term" value="F:phosphomethylpyrimidine kinase activity"/>
    <property type="evidence" value="ECO:0007669"/>
    <property type="project" value="UniProtKB-EC"/>
</dbReference>
<evidence type="ECO:0000256" key="2">
    <source>
        <dbReference type="ARBA" id="ARBA00000565"/>
    </source>
</evidence>
<evidence type="ECO:0000256" key="1">
    <source>
        <dbReference type="ARBA" id="ARBA00000151"/>
    </source>
</evidence>
<evidence type="ECO:0000256" key="15">
    <source>
        <dbReference type="ARBA" id="ARBA00043176"/>
    </source>
</evidence>
<dbReference type="AlphaFoldDB" id="A0A2U8DKQ9"/>
<evidence type="ECO:0000259" key="16">
    <source>
        <dbReference type="Pfam" id="PF08543"/>
    </source>
</evidence>
<comment type="catalytic activity">
    <reaction evidence="2">
        <text>4-amino-2-methyl-5-(phosphooxymethyl)pyrimidine + ATP = 4-amino-2-methyl-5-(diphosphooxymethyl)pyrimidine + ADP</text>
        <dbReference type="Rhea" id="RHEA:19893"/>
        <dbReference type="ChEBI" id="CHEBI:30616"/>
        <dbReference type="ChEBI" id="CHEBI:57841"/>
        <dbReference type="ChEBI" id="CHEBI:58354"/>
        <dbReference type="ChEBI" id="CHEBI:456216"/>
        <dbReference type="EC" id="2.7.4.7"/>
    </reaction>
</comment>
<feature type="domain" description="Pyridoxamine kinase/Phosphomethylpyrimidine kinase" evidence="16">
    <location>
        <begin position="11"/>
        <end position="252"/>
    </location>
</feature>
<dbReference type="InterPro" id="IPR013749">
    <property type="entry name" value="PM/HMP-P_kinase-1"/>
</dbReference>
<evidence type="ECO:0000256" key="10">
    <source>
        <dbReference type="ARBA" id="ARBA00022777"/>
    </source>
</evidence>
<evidence type="ECO:0000256" key="14">
    <source>
        <dbReference type="ARBA" id="ARBA00042102"/>
    </source>
</evidence>
<keyword evidence="9" id="KW-0547">Nucleotide-binding</keyword>
<dbReference type="EC" id="2.7.4.7" evidence="6"/>
<keyword evidence="18" id="KW-1185">Reference proteome</keyword>
<proteinExistence type="inferred from homology"/>
<keyword evidence="12" id="KW-0784">Thiamine biosynthesis</keyword>
<dbReference type="CDD" id="cd01169">
    <property type="entry name" value="HMPP_kinase"/>
    <property type="match status" value="1"/>
</dbReference>
<comment type="catalytic activity">
    <reaction evidence="1">
        <text>4-amino-5-hydroxymethyl-2-methylpyrimidine + ATP = 4-amino-2-methyl-5-(phosphooxymethyl)pyrimidine + ADP + H(+)</text>
        <dbReference type="Rhea" id="RHEA:23096"/>
        <dbReference type="ChEBI" id="CHEBI:15378"/>
        <dbReference type="ChEBI" id="CHEBI:16892"/>
        <dbReference type="ChEBI" id="CHEBI:30616"/>
        <dbReference type="ChEBI" id="CHEBI:58354"/>
        <dbReference type="ChEBI" id="CHEBI:456216"/>
        <dbReference type="EC" id="2.7.1.49"/>
    </reaction>
</comment>
<dbReference type="GO" id="GO:0008902">
    <property type="term" value="F:hydroxymethylpyrimidine kinase activity"/>
    <property type="evidence" value="ECO:0007669"/>
    <property type="project" value="UniProtKB-EC"/>
</dbReference>
<dbReference type="GO" id="GO:0005524">
    <property type="term" value="F:ATP binding"/>
    <property type="evidence" value="ECO:0007669"/>
    <property type="project" value="UniProtKB-KW"/>
</dbReference>
<dbReference type="EMBL" id="CP020953">
    <property type="protein sequence ID" value="AWI03299.1"/>
    <property type="molecule type" value="Genomic_DNA"/>
</dbReference>
<evidence type="ECO:0000256" key="11">
    <source>
        <dbReference type="ARBA" id="ARBA00022840"/>
    </source>
</evidence>
<accession>A0A2U8DKQ9</accession>
<comment type="similarity">
    <text evidence="4">Belongs to the ThiD family.</text>
</comment>
<reference evidence="18" key="1">
    <citation type="submission" date="2017-04" db="EMBL/GenBank/DDBJ databases">
        <authorList>
            <person name="Song Y."/>
            <person name="Cho B.-K."/>
        </authorList>
    </citation>
    <scope>NUCLEOTIDE SEQUENCE [LARGE SCALE GENOMIC DNA]</scope>
    <source>
        <strain evidence="18">SL1</strain>
    </source>
</reference>
<dbReference type="GO" id="GO:0005829">
    <property type="term" value="C:cytosol"/>
    <property type="evidence" value="ECO:0007669"/>
    <property type="project" value="TreeGrafter"/>
</dbReference>
<dbReference type="NCBIfam" id="TIGR00097">
    <property type="entry name" value="HMP-P_kinase"/>
    <property type="match status" value="1"/>
</dbReference>
<evidence type="ECO:0000256" key="7">
    <source>
        <dbReference type="ARBA" id="ARBA00019161"/>
    </source>
</evidence>
<dbReference type="RefSeq" id="WP_032075697.1">
    <property type="nucleotide sequence ID" value="NZ_CP020953.1"/>
</dbReference>
<dbReference type="Pfam" id="PF08543">
    <property type="entry name" value="Phos_pyr_kin"/>
    <property type="match status" value="1"/>
</dbReference>
<sequence>MKKVLTIAGSDSCGGAGIQADLKTMSALGVYGMSVIAAITAQNTVGVQDVMDVTDEMIEAQITSIFTDIDVDSVKIGMVSNNKTIEVIKKLLLKFKAKNIVLDPVMVSKSGYFLLKPEAQEAIKELVAISDLVTPNIPEAEVLTNMKIENENDMKNAAVKIKELGVKNVLIKGGHRCNDANDILLCNDGFVNLEGHRINTKNTHGTGCTLSSAIASYLAKGYSIKQAVTLSKEYITKAIENSFSIGHGVGPVGHFIELYKKSDIDFK</sequence>
<evidence type="ECO:0000256" key="12">
    <source>
        <dbReference type="ARBA" id="ARBA00022977"/>
    </source>
</evidence>
<dbReference type="GO" id="GO:0009228">
    <property type="term" value="P:thiamine biosynthetic process"/>
    <property type="evidence" value="ECO:0007669"/>
    <property type="project" value="UniProtKB-KW"/>
</dbReference>
<evidence type="ECO:0000256" key="6">
    <source>
        <dbReference type="ARBA" id="ARBA00012963"/>
    </source>
</evidence>
<evidence type="ECO:0000256" key="9">
    <source>
        <dbReference type="ARBA" id="ARBA00022741"/>
    </source>
</evidence>
<evidence type="ECO:0000256" key="4">
    <source>
        <dbReference type="ARBA" id="ARBA00009879"/>
    </source>
</evidence>
<keyword evidence="11" id="KW-0067">ATP-binding</keyword>
<dbReference type="InterPro" id="IPR004399">
    <property type="entry name" value="HMP/HMP-P_kinase_dom"/>
</dbReference>
<evidence type="ECO:0000313" key="18">
    <source>
        <dbReference type="Proteomes" id="UP000244910"/>
    </source>
</evidence>
<evidence type="ECO:0000313" key="17">
    <source>
        <dbReference type="EMBL" id="AWI03299.1"/>
    </source>
</evidence>
<dbReference type="KEGG" id="cdrk:B9W14_01905"/>
<dbReference type="PANTHER" id="PTHR20858">
    <property type="entry name" value="PHOSPHOMETHYLPYRIMIDINE KINASE"/>
    <property type="match status" value="1"/>
</dbReference>
<dbReference type="EC" id="2.7.1.49" evidence="5"/>
<dbReference type="Gene3D" id="3.40.1190.20">
    <property type="match status" value="1"/>
</dbReference>